<feature type="chain" id="PRO_5041480084" description="Zona pellucida sperm-binding protein 3" evidence="3">
    <location>
        <begin position="24"/>
        <end position="389"/>
    </location>
</feature>
<accession>A0A3Q3AAG9</accession>
<dbReference type="GO" id="GO:0035803">
    <property type="term" value="P:egg coat formation"/>
    <property type="evidence" value="ECO:0007669"/>
    <property type="project" value="UniProtKB-UniRule"/>
</dbReference>
<sequence>TRLFTCRQLCLLFMCVCVSPSDSAEDPDGGALAAAGEGPALAVRCLWDSVEVAARARLPDSGVPARLVGLRLGPCAAELSPDGVFSVRAPLGACGSRVTGDVVYTNLLLLSFAGAVRVEAAAVPVLCKHRRRFSVSSGALRPTWTPLVSVHSARLGLDFALRLMTDDWTDERNSPIYFMDQTVNIQASLDHRHPPLRLFAAGCMATLTPDVTSEPRYAFIDRQGCFTDSLLSGSGSRFLPRVDDQLLRIQLEPFLFHKDRRHAIYITCHLEAVPVSERDPEKKACSFLNGSWRSADGEDGVCESCSGAETSHRRARRSRRSHRNNGASFAAPLLPGDLRRVCRQAVRCVEMTPADQRARTYFICSKKRLKLLLRKLVIDFLQALMLKKD</sequence>
<evidence type="ECO:0000313" key="6">
    <source>
        <dbReference type="Proteomes" id="UP000264800"/>
    </source>
</evidence>
<dbReference type="GO" id="GO:2000344">
    <property type="term" value="P:positive regulation of acrosome reaction"/>
    <property type="evidence" value="ECO:0007669"/>
    <property type="project" value="UniProtKB-UniRule"/>
</dbReference>
<keyword evidence="3" id="KW-0964">Secreted</keyword>
<keyword evidence="3" id="KW-0165">Cleavage on pair of basic residues</keyword>
<dbReference type="Proteomes" id="UP000264800">
    <property type="component" value="Unplaced"/>
</dbReference>
<evidence type="ECO:0000259" key="4">
    <source>
        <dbReference type="PROSITE" id="PS51034"/>
    </source>
</evidence>
<evidence type="ECO:0000313" key="5">
    <source>
        <dbReference type="Ensembl" id="ENSKMAP00000013316.1"/>
    </source>
</evidence>
<dbReference type="PRINTS" id="PR00023">
    <property type="entry name" value="ZPELLUCIDA"/>
</dbReference>
<dbReference type="STRING" id="37003.ENSKMAP00000013316"/>
<dbReference type="Gene3D" id="2.60.40.4100">
    <property type="entry name" value="Zona pellucida, ZP-C domain"/>
    <property type="match status" value="1"/>
</dbReference>
<reference evidence="5" key="2">
    <citation type="submission" date="2025-09" db="UniProtKB">
        <authorList>
            <consortium name="Ensembl"/>
        </authorList>
    </citation>
    <scope>IDENTIFICATION</scope>
</reference>
<comment type="similarity">
    <text evidence="3">Belongs to the ZP domain family. ZPC subfamily.</text>
</comment>
<dbReference type="InterPro" id="IPR001507">
    <property type="entry name" value="ZP_dom"/>
</dbReference>
<dbReference type="Gene3D" id="2.60.40.3210">
    <property type="entry name" value="Zona pellucida, ZP-N domain"/>
    <property type="match status" value="1"/>
</dbReference>
<dbReference type="GO" id="GO:0035805">
    <property type="term" value="C:egg coat"/>
    <property type="evidence" value="ECO:0007669"/>
    <property type="project" value="UniProtKB-SubCell"/>
</dbReference>
<evidence type="ECO:0000256" key="2">
    <source>
        <dbReference type="ARBA" id="ARBA00023180"/>
    </source>
</evidence>
<dbReference type="InterPro" id="IPR055355">
    <property type="entry name" value="ZP-C"/>
</dbReference>
<dbReference type="PANTHER" id="PTHR11576">
    <property type="entry name" value="ZONA PELLUCIDA SPERM-BINDING PROTEIN 3"/>
    <property type="match status" value="1"/>
</dbReference>
<keyword evidence="6" id="KW-1185">Reference proteome</keyword>
<dbReference type="Ensembl" id="ENSKMAT00000013519.1">
    <property type="protein sequence ID" value="ENSKMAP00000013316.1"/>
    <property type="gene ID" value="ENSKMAG00000009983.1"/>
</dbReference>
<keyword evidence="3" id="KW-0472">Membrane</keyword>
<dbReference type="GO" id="GO:0007339">
    <property type="term" value="P:binding of sperm to zona pellucida"/>
    <property type="evidence" value="ECO:0007669"/>
    <property type="project" value="UniProtKB-UniRule"/>
</dbReference>
<evidence type="ECO:0000256" key="1">
    <source>
        <dbReference type="ARBA" id="ARBA00023157"/>
    </source>
</evidence>
<dbReference type="FunFam" id="2.60.40.4100:FF:000002">
    <property type="entry name" value="Zona pellucida sperm-binding protein 3"/>
    <property type="match status" value="1"/>
</dbReference>
<proteinExistence type="inferred from homology"/>
<dbReference type="SMART" id="SM00241">
    <property type="entry name" value="ZP"/>
    <property type="match status" value="1"/>
</dbReference>
<dbReference type="AlphaFoldDB" id="A0A3Q3AAG9"/>
<feature type="domain" description="ZP" evidence="4">
    <location>
        <begin position="44"/>
        <end position="292"/>
    </location>
</feature>
<dbReference type="OMA" id="KCHEDSI"/>
<comment type="subcellular location">
    <subcellularLocation>
        <location evidence="3">Zona pellucida</location>
    </subcellularLocation>
    <subcellularLocation>
        <location evidence="3">Cell membrane</location>
        <topology evidence="3">Single-pass type I membrane protein</topology>
    </subcellularLocation>
</comment>
<evidence type="ECO:0000256" key="3">
    <source>
        <dbReference type="RuleBase" id="RU367066"/>
    </source>
</evidence>
<dbReference type="PROSITE" id="PS51034">
    <property type="entry name" value="ZP_2"/>
    <property type="match status" value="1"/>
</dbReference>
<dbReference type="InterPro" id="IPR048290">
    <property type="entry name" value="ZP_chr"/>
</dbReference>
<keyword evidence="3" id="KW-0272">Extracellular matrix</keyword>
<keyword evidence="3" id="KW-1003">Cell membrane</keyword>
<comment type="function">
    <text evidence="3">Component of the zona pellucida, an extracellular matrix surrounding oocytes which mediates sperm binding, induction of the acrosome reaction and prevents post-fertilization polyspermy. The zona pellucida is composed of 3 to 4 glycoproteins, ZP1, ZP2, ZP3, and ZP4. ZP3 is essential for sperm binding and zona matrix formation.</text>
</comment>
<dbReference type="InterPro" id="IPR042235">
    <property type="entry name" value="ZP-C_dom"/>
</dbReference>
<organism evidence="5 6">
    <name type="scientific">Kryptolebias marmoratus</name>
    <name type="common">Mangrove killifish</name>
    <name type="synonym">Rivulus marmoratus</name>
    <dbReference type="NCBI Taxonomy" id="37003"/>
    <lineage>
        <taxon>Eukaryota</taxon>
        <taxon>Metazoa</taxon>
        <taxon>Chordata</taxon>
        <taxon>Craniata</taxon>
        <taxon>Vertebrata</taxon>
        <taxon>Euteleostomi</taxon>
        <taxon>Actinopterygii</taxon>
        <taxon>Neopterygii</taxon>
        <taxon>Teleostei</taxon>
        <taxon>Neoteleostei</taxon>
        <taxon>Acanthomorphata</taxon>
        <taxon>Ovalentaria</taxon>
        <taxon>Atherinomorphae</taxon>
        <taxon>Cyprinodontiformes</taxon>
        <taxon>Rivulidae</taxon>
        <taxon>Kryptolebias</taxon>
    </lineage>
</organism>
<comment type="domain">
    <text evidence="3">The ZP domain is involved in the polymerization of the ZP proteins to form the zona pellucida.</text>
</comment>
<dbReference type="Pfam" id="PF00100">
    <property type="entry name" value="Zona_pellucida"/>
    <property type="match status" value="1"/>
</dbReference>
<keyword evidence="3" id="KW-0732">Signal</keyword>
<comment type="PTM">
    <text evidence="3">Proteolytically cleaved before the transmembrane segment to yield the secreted ectodomain incorporated in the zona pellucida.</text>
</comment>
<keyword evidence="1 3" id="KW-1015">Disulfide bond</keyword>
<dbReference type="PANTHER" id="PTHR11576:SF2">
    <property type="entry name" value="ZONA PELLUCIDA SPERM-BINDING PROTEIN 3"/>
    <property type="match status" value="1"/>
</dbReference>
<name>A0A3Q3AAG9_KRYMA</name>
<dbReference type="GeneTree" id="ENSGT01030000234567"/>
<dbReference type="GO" id="GO:0005886">
    <property type="term" value="C:plasma membrane"/>
    <property type="evidence" value="ECO:0007669"/>
    <property type="project" value="UniProtKB-SubCell"/>
</dbReference>
<dbReference type="GO" id="GO:0035804">
    <property type="term" value="F:structural constituent of egg coat"/>
    <property type="evidence" value="ECO:0007669"/>
    <property type="project" value="UniProtKB-UniRule"/>
</dbReference>
<dbReference type="GO" id="GO:0032190">
    <property type="term" value="F:acrosin binding"/>
    <property type="evidence" value="ECO:0007669"/>
    <property type="project" value="TreeGrafter"/>
</dbReference>
<keyword evidence="2" id="KW-0325">Glycoprotein</keyword>
<protein>
    <recommendedName>
        <fullName evidence="3">Zona pellucida sperm-binding protein 3</fullName>
    </recommendedName>
</protein>
<feature type="signal peptide" evidence="3">
    <location>
        <begin position="1"/>
        <end position="23"/>
    </location>
</feature>
<reference evidence="5" key="1">
    <citation type="submission" date="2025-08" db="UniProtKB">
        <authorList>
            <consortium name="Ensembl"/>
        </authorList>
    </citation>
    <scope>IDENTIFICATION</scope>
</reference>